<dbReference type="RefSeq" id="WP_305001302.1">
    <property type="nucleotide sequence ID" value="NZ_JAUQUB010000001.1"/>
</dbReference>
<evidence type="ECO:0000256" key="1">
    <source>
        <dbReference type="ARBA" id="ARBA00004651"/>
    </source>
</evidence>
<evidence type="ECO:0000313" key="9">
    <source>
        <dbReference type="Proteomes" id="UP001241072"/>
    </source>
</evidence>
<dbReference type="InterPro" id="IPR027379">
    <property type="entry name" value="CLS_N"/>
</dbReference>
<feature type="domain" description="Cardiolipin synthase N-terminal" evidence="7">
    <location>
        <begin position="13"/>
        <end position="58"/>
    </location>
</feature>
<keyword evidence="4 6" id="KW-1133">Transmembrane helix</keyword>
<evidence type="ECO:0000256" key="4">
    <source>
        <dbReference type="ARBA" id="ARBA00022989"/>
    </source>
</evidence>
<accession>A0ABT9BIM2</accession>
<keyword evidence="9" id="KW-1185">Reference proteome</keyword>
<gene>
    <name evidence="8" type="ORF">Q5716_01395</name>
</gene>
<dbReference type="Proteomes" id="UP001241072">
    <property type="component" value="Unassembled WGS sequence"/>
</dbReference>
<comment type="caution">
    <text evidence="8">The sequence shown here is derived from an EMBL/GenBank/DDBJ whole genome shotgun (WGS) entry which is preliminary data.</text>
</comment>
<evidence type="ECO:0000313" key="8">
    <source>
        <dbReference type="EMBL" id="MDO7880876.1"/>
    </source>
</evidence>
<reference evidence="8 9" key="1">
    <citation type="submission" date="2023-07" db="EMBL/GenBank/DDBJ databases">
        <title>Protaetiibacter sp. nov WY-16 isolated from soil.</title>
        <authorList>
            <person name="Liu B."/>
            <person name="Wan Y."/>
        </authorList>
    </citation>
    <scope>NUCLEOTIDE SEQUENCE [LARGE SCALE GENOMIC DNA]</scope>
    <source>
        <strain evidence="8 9">WY-16</strain>
    </source>
</reference>
<keyword evidence="5 6" id="KW-0472">Membrane</keyword>
<organism evidence="8 9">
    <name type="scientific">Antiquaquibacter soli</name>
    <dbReference type="NCBI Taxonomy" id="3064523"/>
    <lineage>
        <taxon>Bacteria</taxon>
        <taxon>Bacillati</taxon>
        <taxon>Actinomycetota</taxon>
        <taxon>Actinomycetes</taxon>
        <taxon>Micrococcales</taxon>
        <taxon>Microbacteriaceae</taxon>
        <taxon>Antiquaquibacter</taxon>
    </lineage>
</organism>
<evidence type="ECO:0000259" key="7">
    <source>
        <dbReference type="Pfam" id="PF13396"/>
    </source>
</evidence>
<protein>
    <submittedName>
        <fullName evidence="8">PLD nuclease N-terminal domain-containing protein</fullName>
    </submittedName>
</protein>
<evidence type="ECO:0000256" key="2">
    <source>
        <dbReference type="ARBA" id="ARBA00022475"/>
    </source>
</evidence>
<dbReference type="EMBL" id="JAUQUB010000001">
    <property type="protein sequence ID" value="MDO7880876.1"/>
    <property type="molecule type" value="Genomic_DNA"/>
</dbReference>
<name>A0ABT9BIM2_9MICO</name>
<keyword evidence="2" id="KW-1003">Cell membrane</keyword>
<feature type="transmembrane region" description="Helical" evidence="6">
    <location>
        <begin position="37"/>
        <end position="56"/>
    </location>
</feature>
<dbReference type="Pfam" id="PF13396">
    <property type="entry name" value="PLDc_N"/>
    <property type="match status" value="1"/>
</dbReference>
<keyword evidence="3 6" id="KW-0812">Transmembrane</keyword>
<proteinExistence type="predicted"/>
<evidence type="ECO:0000256" key="5">
    <source>
        <dbReference type="ARBA" id="ARBA00023136"/>
    </source>
</evidence>
<evidence type="ECO:0000256" key="6">
    <source>
        <dbReference type="SAM" id="Phobius"/>
    </source>
</evidence>
<evidence type="ECO:0000256" key="3">
    <source>
        <dbReference type="ARBA" id="ARBA00022692"/>
    </source>
</evidence>
<comment type="subcellular location">
    <subcellularLocation>
        <location evidence="1">Cell membrane</location>
        <topology evidence="1">Multi-pass membrane protein</topology>
    </subcellularLocation>
</comment>
<sequence>MGRLLVFGVVALVLDVFAIVDVVIIDRSRVRAFPKAVWIVIILAVPFVGALLWFIVGRSWGGGKPERRVVAPDDDPAFLRNLRLQEDQDERIRRLEQELADLDDDNPKD</sequence>